<name>A0A814I597_9BILA</name>
<evidence type="ECO:0000313" key="2">
    <source>
        <dbReference type="Proteomes" id="UP000663879"/>
    </source>
</evidence>
<protein>
    <submittedName>
        <fullName evidence="1">Uncharacterized protein</fullName>
    </submittedName>
</protein>
<sequence>MQTNYKSVVFSNDTKHIVNFLQEKQLIPTKPPICRKCNKDMKLTEKKGLGDIYLWRCSTCGCSSSIRNKSFFSSFDIALAKIMQIIFYWCLQLCQVDIEDLVEVSQNRLRHVTTTGTRYKVLTISKFNENTTVVRNDLIELANREIEVNEHVLEVVNEQPKKSKGKRGRKKKSAN</sequence>
<reference evidence="1" key="1">
    <citation type="submission" date="2021-02" db="EMBL/GenBank/DDBJ databases">
        <authorList>
            <person name="Nowell W R."/>
        </authorList>
    </citation>
    <scope>NUCLEOTIDE SEQUENCE</scope>
    <source>
        <strain evidence="1">Ploen Becks lab</strain>
    </source>
</reference>
<accession>A0A814I597</accession>
<proteinExistence type="predicted"/>
<comment type="caution">
    <text evidence="1">The sequence shown here is derived from an EMBL/GenBank/DDBJ whole genome shotgun (WGS) entry which is preliminary data.</text>
</comment>
<dbReference type="AlphaFoldDB" id="A0A814I597"/>
<organism evidence="1 2">
    <name type="scientific">Brachionus calyciflorus</name>
    <dbReference type="NCBI Taxonomy" id="104777"/>
    <lineage>
        <taxon>Eukaryota</taxon>
        <taxon>Metazoa</taxon>
        <taxon>Spiralia</taxon>
        <taxon>Gnathifera</taxon>
        <taxon>Rotifera</taxon>
        <taxon>Eurotatoria</taxon>
        <taxon>Monogononta</taxon>
        <taxon>Pseudotrocha</taxon>
        <taxon>Ploima</taxon>
        <taxon>Brachionidae</taxon>
        <taxon>Brachionus</taxon>
    </lineage>
</organism>
<evidence type="ECO:0000313" key="1">
    <source>
        <dbReference type="EMBL" id="CAF1019768.1"/>
    </source>
</evidence>
<keyword evidence="2" id="KW-1185">Reference proteome</keyword>
<gene>
    <name evidence="1" type="ORF">OXX778_LOCUS17319</name>
</gene>
<dbReference type="Proteomes" id="UP000663879">
    <property type="component" value="Unassembled WGS sequence"/>
</dbReference>
<dbReference type="EMBL" id="CAJNOC010004384">
    <property type="protein sequence ID" value="CAF1019768.1"/>
    <property type="molecule type" value="Genomic_DNA"/>
</dbReference>